<keyword evidence="2" id="KW-1185">Reference proteome</keyword>
<sequence>MSDYVHWATLGSLCEFLALPENRVTLAEEVDRHGLPVAHMAPTARARTAKP</sequence>
<dbReference type="Proteomes" id="UP000675781">
    <property type="component" value="Unassembled WGS sequence"/>
</dbReference>
<dbReference type="EMBL" id="JAGSOG010000108">
    <property type="protein sequence ID" value="MBR7835762.1"/>
    <property type="molecule type" value="Genomic_DNA"/>
</dbReference>
<evidence type="ECO:0000313" key="2">
    <source>
        <dbReference type="Proteomes" id="UP000675781"/>
    </source>
</evidence>
<evidence type="ECO:0000313" key="1">
    <source>
        <dbReference type="EMBL" id="MBR7835762.1"/>
    </source>
</evidence>
<proteinExistence type="predicted"/>
<dbReference type="RefSeq" id="WP_212530254.1">
    <property type="nucleotide sequence ID" value="NZ_JAGSOG010000108.1"/>
</dbReference>
<comment type="caution">
    <text evidence="1">The sequence shown here is derived from an EMBL/GenBank/DDBJ whole genome shotgun (WGS) entry which is preliminary data.</text>
</comment>
<dbReference type="AlphaFoldDB" id="A0A941ESP7"/>
<protein>
    <submittedName>
        <fullName evidence="1">Uncharacterized protein</fullName>
    </submittedName>
</protein>
<reference evidence="1" key="1">
    <citation type="submission" date="2021-04" db="EMBL/GenBank/DDBJ databases">
        <title>Genome based classification of Actinospica acidithermotolerans sp. nov., an actinobacterium isolated from an Indonesian hot spring.</title>
        <authorList>
            <person name="Kusuma A.B."/>
            <person name="Putra K.E."/>
            <person name="Nafisah S."/>
            <person name="Loh J."/>
            <person name="Nouioui I."/>
            <person name="Goodfellow M."/>
        </authorList>
    </citation>
    <scope>NUCLEOTIDE SEQUENCE</scope>
    <source>
        <strain evidence="1">CSCA 57</strain>
    </source>
</reference>
<gene>
    <name evidence="1" type="ORF">KDL01_20990</name>
</gene>
<name>A0A941ESP7_9ACTN</name>
<organism evidence="1 2">
    <name type="scientific">Actinospica durhamensis</name>
    <dbReference type="NCBI Taxonomy" id="1508375"/>
    <lineage>
        <taxon>Bacteria</taxon>
        <taxon>Bacillati</taxon>
        <taxon>Actinomycetota</taxon>
        <taxon>Actinomycetes</taxon>
        <taxon>Catenulisporales</taxon>
        <taxon>Actinospicaceae</taxon>
        <taxon>Actinospica</taxon>
    </lineage>
</organism>
<accession>A0A941ESP7</accession>